<evidence type="ECO:0000313" key="3">
    <source>
        <dbReference type="Proteomes" id="UP000678243"/>
    </source>
</evidence>
<feature type="domain" description="Endonuclease/exonuclease/phosphatase" evidence="1">
    <location>
        <begin position="17"/>
        <end position="261"/>
    </location>
</feature>
<dbReference type="Gene3D" id="3.60.10.10">
    <property type="entry name" value="Endonuclease/exonuclease/phosphatase"/>
    <property type="match status" value="1"/>
</dbReference>
<reference evidence="2 3" key="1">
    <citation type="submission" date="2021-04" db="EMBL/GenBank/DDBJ databases">
        <title>Whole genome analysis of root endophytic bacterium Microbacterium paraoxydans ku-mp colonizing RP-bio226 rice variety.</title>
        <authorList>
            <person name="Ulaganathan K."/>
            <person name="Latha B."/>
        </authorList>
    </citation>
    <scope>NUCLEOTIDE SEQUENCE [LARGE SCALE GENOMIC DNA]</scope>
    <source>
        <strain evidence="3">ku-mp</strain>
    </source>
</reference>
<keyword evidence="3" id="KW-1185">Reference proteome</keyword>
<name>A0ABS5ISX3_9MICO</name>
<dbReference type="CDD" id="cd09083">
    <property type="entry name" value="EEP-1"/>
    <property type="match status" value="1"/>
</dbReference>
<organism evidence="2 3">
    <name type="scientific">Microbacterium paraoxydans</name>
    <dbReference type="NCBI Taxonomy" id="199592"/>
    <lineage>
        <taxon>Bacteria</taxon>
        <taxon>Bacillati</taxon>
        <taxon>Actinomycetota</taxon>
        <taxon>Actinomycetes</taxon>
        <taxon>Micrococcales</taxon>
        <taxon>Microbacteriaceae</taxon>
        <taxon>Microbacterium</taxon>
    </lineage>
</organism>
<keyword evidence="2" id="KW-0255">Endonuclease</keyword>
<gene>
    <name evidence="2" type="ORF">KE274_14740</name>
</gene>
<dbReference type="PANTHER" id="PTHR12121:SF36">
    <property type="entry name" value="ENDONUCLEASE_EXONUCLEASE_PHOSPHATASE DOMAIN-CONTAINING PROTEIN"/>
    <property type="match status" value="1"/>
</dbReference>
<dbReference type="Proteomes" id="UP000678243">
    <property type="component" value="Unassembled WGS sequence"/>
</dbReference>
<dbReference type="SUPFAM" id="SSF56219">
    <property type="entry name" value="DNase I-like"/>
    <property type="match status" value="1"/>
</dbReference>
<dbReference type="PANTHER" id="PTHR12121">
    <property type="entry name" value="CARBON CATABOLITE REPRESSOR PROTEIN 4"/>
    <property type="match status" value="1"/>
</dbReference>
<keyword evidence="2" id="KW-0540">Nuclease</keyword>
<dbReference type="GO" id="GO:0004519">
    <property type="term" value="F:endonuclease activity"/>
    <property type="evidence" value="ECO:0007669"/>
    <property type="project" value="UniProtKB-KW"/>
</dbReference>
<evidence type="ECO:0000313" key="2">
    <source>
        <dbReference type="EMBL" id="MBS0025362.1"/>
    </source>
</evidence>
<dbReference type="InterPro" id="IPR005135">
    <property type="entry name" value="Endo/exonuclease/phosphatase"/>
</dbReference>
<dbReference type="EMBL" id="JAGTUK010000004">
    <property type="protein sequence ID" value="MBS0025362.1"/>
    <property type="molecule type" value="Genomic_DNA"/>
</dbReference>
<sequence>MTTPLLTPPSGTELLVMSFNVRRDLGLVALRPADRWSGRRHRVAAMLRAERPHVLGVQEALPAQAAAIRTALGPAYRSIGHGRLPGPRGEGCPVFYDRERLELLDAGQQALSDRPDVAGTTAWTSVVPRVLVRARFRDRRSTAVFTVLNTHLDAFSPWARHRQAAEVRAAAVAADTPVIVTGDLNTSEGSAAWRSLTSGGVLRDTWHTADTRATPAWRSFSNYRAPRRGRRIDAILASSDVRVARVGIDPRPHGGGWPSDHLAVQAVVDLAPRPHPVDSEGR</sequence>
<dbReference type="InterPro" id="IPR050410">
    <property type="entry name" value="CCR4/nocturin_mRNA_transcr"/>
</dbReference>
<dbReference type="RefSeq" id="WP_211545082.1">
    <property type="nucleotide sequence ID" value="NZ_JAGTUK010000004.1"/>
</dbReference>
<evidence type="ECO:0000259" key="1">
    <source>
        <dbReference type="Pfam" id="PF03372"/>
    </source>
</evidence>
<keyword evidence="2" id="KW-0378">Hydrolase</keyword>
<proteinExistence type="predicted"/>
<accession>A0ABS5ISX3</accession>
<comment type="caution">
    <text evidence="2">The sequence shown here is derived from an EMBL/GenBank/DDBJ whole genome shotgun (WGS) entry which is preliminary data.</text>
</comment>
<dbReference type="Pfam" id="PF03372">
    <property type="entry name" value="Exo_endo_phos"/>
    <property type="match status" value="1"/>
</dbReference>
<protein>
    <submittedName>
        <fullName evidence="2">Endonuclease/exonuclease/phosphatase family protein</fullName>
    </submittedName>
</protein>
<dbReference type="InterPro" id="IPR036691">
    <property type="entry name" value="Endo/exonu/phosph_ase_sf"/>
</dbReference>